<organism evidence="2 3">
    <name type="scientific">Hypsibius exemplaris</name>
    <name type="common">Freshwater tardigrade</name>
    <dbReference type="NCBI Taxonomy" id="2072580"/>
    <lineage>
        <taxon>Eukaryota</taxon>
        <taxon>Metazoa</taxon>
        <taxon>Ecdysozoa</taxon>
        <taxon>Tardigrada</taxon>
        <taxon>Eutardigrada</taxon>
        <taxon>Parachela</taxon>
        <taxon>Hypsibioidea</taxon>
        <taxon>Hypsibiidae</taxon>
        <taxon>Hypsibius</taxon>
    </lineage>
</organism>
<gene>
    <name evidence="2" type="ORF">BV898_19632</name>
</gene>
<comment type="caution">
    <text evidence="2">The sequence shown here is derived from an EMBL/GenBank/DDBJ whole genome shotgun (WGS) entry which is preliminary data.</text>
</comment>
<feature type="compositionally biased region" description="Basic and acidic residues" evidence="1">
    <location>
        <begin position="75"/>
        <end position="87"/>
    </location>
</feature>
<feature type="compositionally biased region" description="Polar residues" evidence="1">
    <location>
        <begin position="122"/>
        <end position="132"/>
    </location>
</feature>
<evidence type="ECO:0000313" key="3">
    <source>
        <dbReference type="Proteomes" id="UP000192578"/>
    </source>
</evidence>
<accession>A0A9X6NL87</accession>
<feature type="compositionally biased region" description="Polar residues" evidence="1">
    <location>
        <begin position="1"/>
        <end position="12"/>
    </location>
</feature>
<name>A0A9X6NL87_HYPEX</name>
<dbReference type="Proteomes" id="UP000192578">
    <property type="component" value="Unassembled WGS sequence"/>
</dbReference>
<evidence type="ECO:0000256" key="1">
    <source>
        <dbReference type="SAM" id="MobiDB-lite"/>
    </source>
</evidence>
<feature type="region of interest" description="Disordered" evidence="1">
    <location>
        <begin position="55"/>
        <end position="100"/>
    </location>
</feature>
<protein>
    <submittedName>
        <fullName evidence="2">Uncharacterized protein</fullName>
    </submittedName>
</protein>
<evidence type="ECO:0000313" key="2">
    <source>
        <dbReference type="EMBL" id="OWA55244.1"/>
    </source>
</evidence>
<feature type="region of interest" description="Disordered" evidence="1">
    <location>
        <begin position="117"/>
        <end position="159"/>
    </location>
</feature>
<feature type="compositionally biased region" description="Basic residues" evidence="1">
    <location>
        <begin position="148"/>
        <end position="159"/>
    </location>
</feature>
<dbReference type="AlphaFoldDB" id="A0A9X6NL87"/>
<sequence>MRTHPASTRTLCTRSTPKRRRRSQKRAQQAPTSVKSDLATPPSLFVRNITTFSLLPKPTLKRNAEKRRAASKYPHKPEPQSDTRRGVDIPSPFTEQPHRYPYDRSSYSCILSAFSHHASSDVPATQKPTASVKQCPEEREIQMDSPRTRKRQPRRSITM</sequence>
<reference evidence="3" key="1">
    <citation type="submission" date="2017-01" db="EMBL/GenBank/DDBJ databases">
        <title>Comparative genomics of anhydrobiosis in the tardigrade Hypsibius dujardini.</title>
        <authorList>
            <person name="Yoshida Y."/>
            <person name="Koutsovoulos G."/>
            <person name="Laetsch D."/>
            <person name="Stevens L."/>
            <person name="Kumar S."/>
            <person name="Horikawa D."/>
            <person name="Ishino K."/>
            <person name="Komine S."/>
            <person name="Tomita M."/>
            <person name="Blaxter M."/>
            <person name="Arakawa K."/>
        </authorList>
    </citation>
    <scope>NUCLEOTIDE SEQUENCE [LARGE SCALE GENOMIC DNA]</scope>
    <source>
        <strain evidence="3">Z151</strain>
    </source>
</reference>
<keyword evidence="3" id="KW-1185">Reference proteome</keyword>
<feature type="compositionally biased region" description="Basic residues" evidence="1">
    <location>
        <begin position="16"/>
        <end position="25"/>
    </location>
</feature>
<dbReference type="EMBL" id="MTYJ01000601">
    <property type="protein sequence ID" value="OWA55244.1"/>
    <property type="molecule type" value="Genomic_DNA"/>
</dbReference>
<feature type="region of interest" description="Disordered" evidence="1">
    <location>
        <begin position="1"/>
        <end position="42"/>
    </location>
</feature>
<proteinExistence type="predicted"/>